<dbReference type="Pfam" id="PF08386">
    <property type="entry name" value="Abhydrolase_4"/>
    <property type="match status" value="1"/>
</dbReference>
<dbReference type="Gene3D" id="3.40.50.1820">
    <property type="entry name" value="alpha/beta hydrolase"/>
    <property type="match status" value="1"/>
</dbReference>
<dbReference type="AlphaFoldDB" id="A0A848KSJ8"/>
<dbReference type="SUPFAM" id="SSF53474">
    <property type="entry name" value="alpha/beta-Hydrolases"/>
    <property type="match status" value="1"/>
</dbReference>
<evidence type="ECO:0000313" key="6">
    <source>
        <dbReference type="Proteomes" id="UP000535543"/>
    </source>
</evidence>
<proteinExistence type="predicted"/>
<gene>
    <name evidence="5" type="ORF">FGL95_31195</name>
</gene>
<dbReference type="Pfam" id="PF00561">
    <property type="entry name" value="Abhydrolase_1"/>
    <property type="match status" value="1"/>
</dbReference>
<keyword evidence="5" id="KW-0378">Hydrolase</keyword>
<evidence type="ECO:0000313" key="5">
    <source>
        <dbReference type="EMBL" id="NMN99492.1"/>
    </source>
</evidence>
<keyword evidence="2" id="KW-0732">Signal</keyword>
<evidence type="ECO:0000256" key="2">
    <source>
        <dbReference type="SAM" id="SignalP"/>
    </source>
</evidence>
<dbReference type="GO" id="GO:0016787">
    <property type="term" value="F:hydrolase activity"/>
    <property type="evidence" value="ECO:0007669"/>
    <property type="project" value="UniProtKB-KW"/>
</dbReference>
<evidence type="ECO:0000256" key="1">
    <source>
        <dbReference type="SAM" id="MobiDB-lite"/>
    </source>
</evidence>
<reference evidence="5 6" key="1">
    <citation type="submission" date="2019-05" db="EMBL/GenBank/DDBJ databases">
        <authorList>
            <person name="Lee S.D."/>
        </authorList>
    </citation>
    <scope>NUCLEOTIDE SEQUENCE [LARGE SCALE GENOMIC DNA]</scope>
    <source>
        <strain evidence="5 6">YC2-7</strain>
    </source>
</reference>
<comment type="caution">
    <text evidence="5">The sequence shown here is derived from an EMBL/GenBank/DDBJ whole genome shotgun (WGS) entry which is preliminary data.</text>
</comment>
<name>A0A848KSJ8_9NOCA</name>
<dbReference type="PROSITE" id="PS51257">
    <property type="entry name" value="PROKAR_LIPOPROTEIN"/>
    <property type="match status" value="1"/>
</dbReference>
<reference evidence="5 6" key="2">
    <citation type="submission" date="2020-06" db="EMBL/GenBank/DDBJ databases">
        <title>Antribacter stalactiti gen. nov., sp. nov., a new member of the family Nacardiaceae isolated from a cave.</title>
        <authorList>
            <person name="Kim I.S."/>
        </authorList>
    </citation>
    <scope>NUCLEOTIDE SEQUENCE [LARGE SCALE GENOMIC DNA]</scope>
    <source>
        <strain evidence="5 6">YC2-7</strain>
    </source>
</reference>
<feature type="region of interest" description="Disordered" evidence="1">
    <location>
        <begin position="23"/>
        <end position="50"/>
    </location>
</feature>
<evidence type="ECO:0000259" key="3">
    <source>
        <dbReference type="Pfam" id="PF00561"/>
    </source>
</evidence>
<feature type="signal peptide" evidence="2">
    <location>
        <begin position="1"/>
        <end position="22"/>
    </location>
</feature>
<keyword evidence="6" id="KW-1185">Reference proteome</keyword>
<accession>A0A848KSJ8</accession>
<dbReference type="InterPro" id="IPR013595">
    <property type="entry name" value="Pept_S33_TAP-like_C"/>
</dbReference>
<dbReference type="InterPro" id="IPR000073">
    <property type="entry name" value="AB_hydrolase_1"/>
</dbReference>
<evidence type="ECO:0000259" key="4">
    <source>
        <dbReference type="Pfam" id="PF08386"/>
    </source>
</evidence>
<organism evidence="5 6">
    <name type="scientific">Antrihabitans stalactiti</name>
    <dbReference type="NCBI Taxonomy" id="2584121"/>
    <lineage>
        <taxon>Bacteria</taxon>
        <taxon>Bacillati</taxon>
        <taxon>Actinomycetota</taxon>
        <taxon>Actinomycetes</taxon>
        <taxon>Mycobacteriales</taxon>
        <taxon>Nocardiaceae</taxon>
        <taxon>Antrihabitans</taxon>
    </lineage>
</organism>
<dbReference type="InterPro" id="IPR029058">
    <property type="entry name" value="AB_hydrolase_fold"/>
</dbReference>
<dbReference type="EMBL" id="VCQU01000019">
    <property type="protein sequence ID" value="NMN99492.1"/>
    <property type="molecule type" value="Genomic_DNA"/>
</dbReference>
<dbReference type="Proteomes" id="UP000535543">
    <property type="component" value="Unassembled WGS sequence"/>
</dbReference>
<feature type="chain" id="PRO_5038445720" evidence="2">
    <location>
        <begin position="23"/>
        <end position="508"/>
    </location>
</feature>
<dbReference type="RefSeq" id="WP_169594821.1">
    <property type="nucleotide sequence ID" value="NZ_VCQU01000019.1"/>
</dbReference>
<protein>
    <submittedName>
        <fullName evidence="5">Alpha/beta hydrolase</fullName>
    </submittedName>
</protein>
<feature type="domain" description="AB hydrolase-1" evidence="3">
    <location>
        <begin position="97"/>
        <end position="273"/>
    </location>
</feature>
<feature type="domain" description="Peptidase S33 tripeptidyl aminopeptidase-like C-terminal" evidence="4">
    <location>
        <begin position="407"/>
        <end position="491"/>
    </location>
</feature>
<sequence>MRCVNRLTAVVFVSILVGSACSSNSDSSQSPPTTVDHPPAQFVSGPCAQTPTPVPMLDGARCGELTVPLQRTKSDDKTIRLAVATIPSKTQPPTKVPLVVLTGGPGQDALASPPLNPDVPLNGDRDVILMGQRGNLTSSIKMACPEIDKFAISRLGLVYDAKTTGDTYVQAVKECRDRLAPGVDFTAFNSTDSAYDLIDLRKALKIDKWDVFTHSYGTDLGLIYLRMDAPAIEAIAFDGVTPPSVAALGWTWASVKQAFDNMIKACEQQPACKERYPDLGATFIRLVGELEKNPVTTMVDDTKVVIDGGKLLAWFTPVATHLPVDFPAQIDALDHGDPGPVARSMVMAFGNPEGIGFLAWGMTLSIWCSEWVPFESLDDQLQKANDAFPQFPDSVKAQAPQLPFLREACAAWNVPKAPDSIRDITESDVPSLVLSGSYDGQTGPVWGDYIAKNLSQSVVAVVPGAAHGVYAEPCGAEIIASFFDNPTKPNTSCEDSTPLPTYSIAPPR</sequence>